<dbReference type="Pfam" id="PF02098">
    <property type="entry name" value="His_binding"/>
    <property type="match status" value="1"/>
</dbReference>
<sequence>ILATAQIVSAVLPYEDNPANFKHQRAADVLGNKEPLFVKYQTGNPNMYPVNPCQAFQTMRKVGGNKYRVAVFYATSQQRDLETFFTIVMTSLTALHRHPNVLLHQTGIGGPNVPFKVMFADRTAGCFILTTNIRGLGKGCRLLQTSTTVALPVPAQCLGVYLRHCPFNSLPIWQDDCRRRLPFKME</sequence>
<dbReference type="EMBL" id="GFAC01006069">
    <property type="protein sequence ID" value="JAT93119.1"/>
    <property type="molecule type" value="mRNA"/>
</dbReference>
<feature type="non-terminal residue" evidence="1">
    <location>
        <position position="1"/>
    </location>
</feature>
<dbReference type="GO" id="GO:0030682">
    <property type="term" value="P:symbiont-mediated perturbation of host defenses"/>
    <property type="evidence" value="ECO:0007669"/>
    <property type="project" value="InterPro"/>
</dbReference>
<reference evidence="1" key="1">
    <citation type="journal article" date="2017" name="Front. Cell. Infect. Microbiol.">
        <title>The Distinct Transcriptional Response of the Midgut of Amblyomma sculptum and Amblyomma aureolatum Ticks to Rickettsia rickettsii Correlates to Their Differences in Susceptibility to Infection.</title>
        <authorList>
            <person name="Martins L.A."/>
            <person name="Galletti M.F.B.M."/>
            <person name="Ribeiro J.M."/>
            <person name="Fujita A."/>
            <person name="Costa F.B."/>
            <person name="Labruna M.B."/>
            <person name="Daffre S."/>
            <person name="Fogaca A.C."/>
        </authorList>
    </citation>
    <scope>NUCLEOTIDE SEQUENCE</scope>
</reference>
<dbReference type="InterPro" id="IPR012674">
    <property type="entry name" value="Calycin"/>
</dbReference>
<dbReference type="GO" id="GO:0043176">
    <property type="term" value="F:amine binding"/>
    <property type="evidence" value="ECO:0007669"/>
    <property type="project" value="InterPro"/>
</dbReference>
<organism evidence="1">
    <name type="scientific">Amblyomma aureolatum</name>
    <dbReference type="NCBI Taxonomy" id="187763"/>
    <lineage>
        <taxon>Eukaryota</taxon>
        <taxon>Metazoa</taxon>
        <taxon>Ecdysozoa</taxon>
        <taxon>Arthropoda</taxon>
        <taxon>Chelicerata</taxon>
        <taxon>Arachnida</taxon>
        <taxon>Acari</taxon>
        <taxon>Parasitiformes</taxon>
        <taxon>Ixodida</taxon>
        <taxon>Ixodoidea</taxon>
        <taxon>Ixodidae</taxon>
        <taxon>Amblyomminae</taxon>
        <taxon>Amblyomma</taxon>
    </lineage>
</organism>
<name>A0A1E1X1H0_9ACAR</name>
<dbReference type="Gene3D" id="2.40.128.20">
    <property type="match status" value="1"/>
</dbReference>
<dbReference type="SUPFAM" id="SSF50814">
    <property type="entry name" value="Lipocalins"/>
    <property type="match status" value="1"/>
</dbReference>
<evidence type="ECO:0000313" key="1">
    <source>
        <dbReference type="EMBL" id="JAT93119.1"/>
    </source>
</evidence>
<accession>A0A1E1X1H0</accession>
<protein>
    <submittedName>
        <fullName evidence="1">Putative salivary lipocalin lipocalin</fullName>
    </submittedName>
</protein>
<dbReference type="AlphaFoldDB" id="A0A1E1X1H0"/>
<dbReference type="InterPro" id="IPR002970">
    <property type="entry name" value="Tick_his-bd"/>
</dbReference>
<proteinExistence type="evidence at transcript level"/>